<dbReference type="AlphaFoldDB" id="A0A445MKS5"/>
<protein>
    <submittedName>
        <fullName evidence="2">Uncharacterized protein</fullName>
    </submittedName>
</protein>
<feature type="region of interest" description="Disordered" evidence="1">
    <location>
        <begin position="1"/>
        <end position="35"/>
    </location>
</feature>
<feature type="compositionally biased region" description="Basic and acidic residues" evidence="1">
    <location>
        <begin position="1"/>
        <end position="19"/>
    </location>
</feature>
<dbReference type="Proteomes" id="UP000290560">
    <property type="component" value="Unassembled WGS sequence"/>
</dbReference>
<feature type="non-terminal residue" evidence="2">
    <location>
        <position position="1"/>
    </location>
</feature>
<organism evidence="2">
    <name type="scientific">Ensete ventricosum</name>
    <name type="common">Abyssinian banana</name>
    <name type="synonym">Musa ensete</name>
    <dbReference type="NCBI Taxonomy" id="4639"/>
    <lineage>
        <taxon>Eukaryota</taxon>
        <taxon>Viridiplantae</taxon>
        <taxon>Streptophyta</taxon>
        <taxon>Embryophyta</taxon>
        <taxon>Tracheophyta</taxon>
        <taxon>Spermatophyta</taxon>
        <taxon>Magnoliopsida</taxon>
        <taxon>Liliopsida</taxon>
        <taxon>Zingiberales</taxon>
        <taxon>Musaceae</taxon>
        <taxon>Ensete</taxon>
    </lineage>
</organism>
<dbReference type="EMBL" id="KV876436">
    <property type="protein sequence ID" value="RZR74874.1"/>
    <property type="molecule type" value="Genomic_DNA"/>
</dbReference>
<reference evidence="2" key="1">
    <citation type="journal article" date="2018" name="Data Brief">
        <title>Genome sequence data from 17 accessions of Ensete ventricosum, a staple food crop for millions in Ethiopia.</title>
        <authorList>
            <person name="Yemataw Z."/>
            <person name="Muzemil S."/>
            <person name="Ambachew D."/>
            <person name="Tripathi L."/>
            <person name="Tesfaye K."/>
            <person name="Chala A."/>
            <person name="Farbos A."/>
            <person name="O'Neill P."/>
            <person name="Moore K."/>
            <person name="Grant M."/>
            <person name="Studholme D.J."/>
        </authorList>
    </citation>
    <scope>NUCLEOTIDE SEQUENCE [LARGE SCALE GENOMIC DNA]</scope>
    <source>
        <tissue evidence="2">Leaf</tissue>
    </source>
</reference>
<feature type="region of interest" description="Disordered" evidence="1">
    <location>
        <begin position="77"/>
        <end position="98"/>
    </location>
</feature>
<sequence>RGQQRQETRQWCREERRGGTEVASVAEEGATEEEVAAVATVEEGRCGRYRGGATVAASEDTNGCLIVMKKRRKGRAAWAGMASDSGREERQQQSGKRAMAMWLGSGEGRLKEAGQRQREERKAAAARVVYCRGLDDGRLGDGSGCVAMTRAVSGGCAWSRKDSDGRWEEAAGA</sequence>
<evidence type="ECO:0000256" key="1">
    <source>
        <dbReference type="SAM" id="MobiDB-lite"/>
    </source>
</evidence>
<accession>A0A445MKS5</accession>
<gene>
    <name evidence="2" type="ORF">BHM03_00045265</name>
</gene>
<evidence type="ECO:0000313" key="2">
    <source>
        <dbReference type="EMBL" id="RZR74874.1"/>
    </source>
</evidence>
<name>A0A445MKS5_ENSVE</name>
<proteinExistence type="predicted"/>